<dbReference type="PROSITE" id="PS50082">
    <property type="entry name" value="WD_REPEATS_2"/>
    <property type="match status" value="6"/>
</dbReference>
<evidence type="ECO:0000256" key="3">
    <source>
        <dbReference type="ARBA" id="ARBA00022837"/>
    </source>
</evidence>
<dbReference type="SUPFAM" id="SSF47473">
    <property type="entry name" value="EF-hand"/>
    <property type="match status" value="1"/>
</dbReference>
<gene>
    <name evidence="7" type="ORF">CHS0354_025521</name>
</gene>
<evidence type="ECO:0000259" key="6">
    <source>
        <dbReference type="PROSITE" id="PS50222"/>
    </source>
</evidence>
<protein>
    <recommendedName>
        <fullName evidence="6">EF-hand domain-containing protein</fullName>
    </recommendedName>
</protein>
<reference evidence="7" key="2">
    <citation type="journal article" date="2021" name="Genome Biol. Evol.">
        <title>Developing a high-quality reference genome for a parasitic bivalve with doubly uniparental inheritance (Bivalvia: Unionida).</title>
        <authorList>
            <person name="Smith C.H."/>
        </authorList>
    </citation>
    <scope>NUCLEOTIDE SEQUENCE</scope>
    <source>
        <strain evidence="7">CHS0354</strain>
        <tissue evidence="7">Mantle</tissue>
    </source>
</reference>
<dbReference type="GO" id="GO:0005509">
    <property type="term" value="F:calcium ion binding"/>
    <property type="evidence" value="ECO:0007669"/>
    <property type="project" value="InterPro"/>
</dbReference>
<feature type="repeat" description="WD" evidence="4">
    <location>
        <begin position="884"/>
        <end position="927"/>
    </location>
</feature>
<accession>A0AAE0SKZ0</accession>
<feature type="region of interest" description="Disordered" evidence="5">
    <location>
        <begin position="1146"/>
        <end position="1217"/>
    </location>
</feature>
<organism evidence="7 8">
    <name type="scientific">Potamilus streckersoni</name>
    <dbReference type="NCBI Taxonomy" id="2493646"/>
    <lineage>
        <taxon>Eukaryota</taxon>
        <taxon>Metazoa</taxon>
        <taxon>Spiralia</taxon>
        <taxon>Lophotrochozoa</taxon>
        <taxon>Mollusca</taxon>
        <taxon>Bivalvia</taxon>
        <taxon>Autobranchia</taxon>
        <taxon>Heteroconchia</taxon>
        <taxon>Palaeoheterodonta</taxon>
        <taxon>Unionida</taxon>
        <taxon>Unionoidea</taxon>
        <taxon>Unionidae</taxon>
        <taxon>Ambleminae</taxon>
        <taxon>Lampsilini</taxon>
        <taxon>Potamilus</taxon>
    </lineage>
</organism>
<dbReference type="InterPro" id="IPR019775">
    <property type="entry name" value="WD40_repeat_CS"/>
</dbReference>
<evidence type="ECO:0000313" key="7">
    <source>
        <dbReference type="EMBL" id="KAK3593629.1"/>
    </source>
</evidence>
<feature type="region of interest" description="Disordered" evidence="5">
    <location>
        <begin position="1068"/>
        <end position="1088"/>
    </location>
</feature>
<keyword evidence="8" id="KW-1185">Reference proteome</keyword>
<dbReference type="InterPro" id="IPR018247">
    <property type="entry name" value="EF_Hand_1_Ca_BS"/>
</dbReference>
<keyword evidence="2" id="KW-0677">Repeat</keyword>
<feature type="repeat" description="WD" evidence="4">
    <location>
        <begin position="597"/>
        <end position="638"/>
    </location>
</feature>
<dbReference type="PANTHER" id="PTHR44324">
    <property type="entry name" value="WD40 REPEAT DOMAIN 95"/>
    <property type="match status" value="1"/>
</dbReference>
<dbReference type="Proteomes" id="UP001195483">
    <property type="component" value="Unassembled WGS sequence"/>
</dbReference>
<evidence type="ECO:0000256" key="2">
    <source>
        <dbReference type="ARBA" id="ARBA00022737"/>
    </source>
</evidence>
<reference evidence="7" key="3">
    <citation type="submission" date="2023-05" db="EMBL/GenBank/DDBJ databases">
        <authorList>
            <person name="Smith C.H."/>
        </authorList>
    </citation>
    <scope>NUCLEOTIDE SEQUENCE</scope>
    <source>
        <strain evidence="7">CHS0354</strain>
        <tissue evidence="7">Mantle</tissue>
    </source>
</reference>
<feature type="repeat" description="WD" evidence="4">
    <location>
        <begin position="421"/>
        <end position="446"/>
    </location>
</feature>
<dbReference type="PROSITE" id="PS00678">
    <property type="entry name" value="WD_REPEATS_1"/>
    <property type="match status" value="2"/>
</dbReference>
<dbReference type="SMART" id="SM00320">
    <property type="entry name" value="WD40"/>
    <property type="match status" value="9"/>
</dbReference>
<evidence type="ECO:0000256" key="1">
    <source>
        <dbReference type="ARBA" id="ARBA00022574"/>
    </source>
</evidence>
<feature type="repeat" description="WD" evidence="4">
    <location>
        <begin position="829"/>
        <end position="863"/>
    </location>
</feature>
<proteinExistence type="predicted"/>
<dbReference type="Gene3D" id="1.10.238.10">
    <property type="entry name" value="EF-hand"/>
    <property type="match status" value="1"/>
</dbReference>
<dbReference type="SUPFAM" id="SSF50969">
    <property type="entry name" value="YVTN repeat-like/Quinoprotein amine dehydrogenase"/>
    <property type="match status" value="1"/>
</dbReference>
<dbReference type="SUPFAM" id="SSF50978">
    <property type="entry name" value="WD40 repeat-like"/>
    <property type="match status" value="2"/>
</dbReference>
<dbReference type="Gene3D" id="2.130.10.10">
    <property type="entry name" value="YVTN repeat-like/Quinoprotein amine dehydrogenase"/>
    <property type="match status" value="4"/>
</dbReference>
<feature type="repeat" description="WD" evidence="4">
    <location>
        <begin position="690"/>
        <end position="730"/>
    </location>
</feature>
<keyword evidence="1 4" id="KW-0853">WD repeat</keyword>
<feature type="compositionally biased region" description="Basic and acidic residues" evidence="5">
    <location>
        <begin position="954"/>
        <end position="977"/>
    </location>
</feature>
<evidence type="ECO:0000256" key="5">
    <source>
        <dbReference type="SAM" id="MobiDB-lite"/>
    </source>
</evidence>
<dbReference type="InterPro" id="IPR011044">
    <property type="entry name" value="Quino_amine_DH_bsu"/>
</dbReference>
<evidence type="ECO:0000313" key="8">
    <source>
        <dbReference type="Proteomes" id="UP001195483"/>
    </source>
</evidence>
<dbReference type="InterPro" id="IPR015943">
    <property type="entry name" value="WD40/YVTN_repeat-like_dom_sf"/>
</dbReference>
<dbReference type="InterPro" id="IPR001680">
    <property type="entry name" value="WD40_rpt"/>
</dbReference>
<name>A0AAE0SKZ0_9BIVA</name>
<dbReference type="Pfam" id="PF00400">
    <property type="entry name" value="WD40"/>
    <property type="match status" value="5"/>
</dbReference>
<feature type="repeat" description="WD" evidence="4">
    <location>
        <begin position="457"/>
        <end position="498"/>
    </location>
</feature>
<dbReference type="InterPro" id="IPR051242">
    <property type="entry name" value="WD-EF-hand_domain"/>
</dbReference>
<feature type="compositionally biased region" description="Basic and acidic residues" evidence="5">
    <location>
        <begin position="1068"/>
        <end position="1082"/>
    </location>
</feature>
<dbReference type="PROSITE" id="PS00018">
    <property type="entry name" value="EF_HAND_1"/>
    <property type="match status" value="1"/>
</dbReference>
<dbReference type="InterPro" id="IPR036322">
    <property type="entry name" value="WD40_repeat_dom_sf"/>
</dbReference>
<dbReference type="InterPro" id="IPR011992">
    <property type="entry name" value="EF-hand-dom_pair"/>
</dbReference>
<dbReference type="PROSITE" id="PS50294">
    <property type="entry name" value="WD_REPEATS_REGION"/>
    <property type="match status" value="2"/>
</dbReference>
<keyword evidence="3" id="KW-0106">Calcium</keyword>
<dbReference type="PANTHER" id="PTHR44324:SF3">
    <property type="entry name" value="WD REPEAT-CONTAINING PROTEIN 49-LIKE"/>
    <property type="match status" value="1"/>
</dbReference>
<dbReference type="EMBL" id="JAEAOA010001521">
    <property type="protein sequence ID" value="KAK3593629.1"/>
    <property type="molecule type" value="Genomic_DNA"/>
</dbReference>
<evidence type="ECO:0000256" key="4">
    <source>
        <dbReference type="PROSITE-ProRule" id="PRU00221"/>
    </source>
</evidence>
<feature type="compositionally biased region" description="Basic and acidic residues" evidence="5">
    <location>
        <begin position="985"/>
        <end position="998"/>
    </location>
</feature>
<sequence>MEVIGTISTSMDSAIYQLSLYNHLTSNSQMLKNWKEVIKALFPAKQLPGIRERKRRKSFNNPEKIENFDKDKNLRLEEEIKLHHLEQLMNKFTSYKPDDILIHEGTGFLPPKTQPRPPGQMNLEEFKETVSDVLGTDEYNEYLDKLFQKLDTSSNGYVDWNEFSTYLLLLYRENDYMRTKREIPFSMEPKIRHIVQNRQEQTSKIVSVQGPTRYVTISREGAISVWYPSLMFEKHYIIDDDDPDQSGQKRRFKMWVTDAIYMPNCNKIAIASTSRDIRFFDVSTSHYFEEFHLFALPDVPNCFDYWYDKKNPNSDSMLLFGNDMGSINILTFYKPVTQLFDIPFKNDSGAQKIFMQNLEQHSKWVSHMIIQDVHPEQIRQIMYLPESNTIISSCSSPHKSVVISHMQKKMKPYTFKIDKGVEAFDFNKNLNIMVTGSLDHAIRIWNPYVTVKPTAVMTGHATGVIAVKIHEGLMQVFSYSKDAVVKVWDIKEHACLQTTVLKFPSSIHGRMPEHGQFPMHLQPAPQNVLLVTCNDYLGLLKLGHVGISKSVTATTHDTQLCCAIYNSKFRQVATGCDSSAIALWDIETGNKSVMFSNAHEDEEITCMTFDRSYRRLFTGARNGTIKVWNFQNGHNLHKLEPVAEAEVTGIYPHTDRKVIIAVGWSRKMAIYDDADPDNMYVPAQCNWKGGQLHQDDILTMDYCPPNFLVTASFDGEIIVWDVETEKIFVRLRKGQPSDIGRNIEELKSGIVTNGEIRPKSLNSRPNSRHRKAFKIMAGQIAPVDKVLFLKSRGAVRHSESATLVSSEGGVLRWWCLYGAKHEMGEYYAPDNHDESILGMCTDSENRFLFTGDTQGNIQVWDISKYCTKAQEKKVNERPPLEASWKAHDSAIVSLEYVQHPTGEFILSASTDKTARLWTLKEGEFIGTFGQKKSWNLKDRTTWAHPRTPWTPTEISHKENGTEQDRVSALEEANNLKEDNEEFIPPEDRKDDEKEKEEKVPISDLIHTKQNSDITLKKRTTEHMNEEEEIIVENGFTNLQLKLRSQTFSLGTNRPERSKTFLGTKVEKELSRKQQDRRDRRENYGGITMKKTQQYGKLCSPFQALSTPEVKNPELPKDLPLSQRMLSKGYKSENITDEKLINMDFSYASPETPSSEQQENKKTVPGSHAATRDDKSRASKTPSRSKQSTPSISKLSTPSLMKQSTSSSFMLKKSNTSV</sequence>
<dbReference type="InterPro" id="IPR002048">
    <property type="entry name" value="EF_hand_dom"/>
</dbReference>
<feature type="compositionally biased region" description="Polar residues" evidence="5">
    <location>
        <begin position="1178"/>
        <end position="1217"/>
    </location>
</feature>
<dbReference type="PROSITE" id="PS50222">
    <property type="entry name" value="EF_HAND_2"/>
    <property type="match status" value="1"/>
</dbReference>
<dbReference type="AlphaFoldDB" id="A0AAE0SKZ0"/>
<feature type="domain" description="EF-hand" evidence="6">
    <location>
        <begin position="138"/>
        <end position="173"/>
    </location>
</feature>
<feature type="region of interest" description="Disordered" evidence="5">
    <location>
        <begin position="942"/>
        <end position="998"/>
    </location>
</feature>
<comment type="caution">
    <text evidence="7">The sequence shown here is derived from an EMBL/GenBank/DDBJ whole genome shotgun (WGS) entry which is preliminary data.</text>
</comment>
<reference evidence="7" key="1">
    <citation type="journal article" date="2021" name="Genome Biol. Evol.">
        <title>A High-Quality Reference Genome for a Parasitic Bivalve with Doubly Uniparental Inheritance (Bivalvia: Unionida).</title>
        <authorList>
            <person name="Smith C.H."/>
        </authorList>
    </citation>
    <scope>NUCLEOTIDE SEQUENCE</scope>
    <source>
        <strain evidence="7">CHS0354</strain>
    </source>
</reference>